<dbReference type="EMBL" id="BDSP01000095">
    <property type="protein sequence ID" value="GAX15598.1"/>
    <property type="molecule type" value="Genomic_DNA"/>
</dbReference>
<reference evidence="1 2" key="1">
    <citation type="journal article" date="2015" name="Plant Cell">
        <title>Oil accumulation by the oleaginous diatom Fistulifera solaris as revealed by the genome and transcriptome.</title>
        <authorList>
            <person name="Tanaka T."/>
            <person name="Maeda Y."/>
            <person name="Veluchamy A."/>
            <person name="Tanaka M."/>
            <person name="Abida H."/>
            <person name="Marechal E."/>
            <person name="Bowler C."/>
            <person name="Muto M."/>
            <person name="Sunaga Y."/>
            <person name="Tanaka M."/>
            <person name="Yoshino T."/>
            <person name="Taniguchi T."/>
            <person name="Fukuda Y."/>
            <person name="Nemoto M."/>
            <person name="Matsumoto M."/>
            <person name="Wong P.S."/>
            <person name="Aburatani S."/>
            <person name="Fujibuchi W."/>
        </authorList>
    </citation>
    <scope>NUCLEOTIDE SEQUENCE [LARGE SCALE GENOMIC DNA]</scope>
    <source>
        <strain evidence="1 2">JPCC DA0580</strain>
    </source>
</reference>
<dbReference type="AlphaFoldDB" id="A0A1Z5JPB3"/>
<dbReference type="InParanoid" id="A0A1Z5JPB3"/>
<keyword evidence="2" id="KW-1185">Reference proteome</keyword>
<gene>
    <name evidence="1" type="ORF">FisN_3Hu068</name>
</gene>
<evidence type="ECO:0000313" key="1">
    <source>
        <dbReference type="EMBL" id="GAX15598.1"/>
    </source>
</evidence>
<accession>A0A1Z5JPB3</accession>
<organism evidence="1 2">
    <name type="scientific">Fistulifera solaris</name>
    <name type="common">Oleaginous diatom</name>
    <dbReference type="NCBI Taxonomy" id="1519565"/>
    <lineage>
        <taxon>Eukaryota</taxon>
        <taxon>Sar</taxon>
        <taxon>Stramenopiles</taxon>
        <taxon>Ochrophyta</taxon>
        <taxon>Bacillariophyta</taxon>
        <taxon>Bacillariophyceae</taxon>
        <taxon>Bacillariophycidae</taxon>
        <taxon>Naviculales</taxon>
        <taxon>Naviculaceae</taxon>
        <taxon>Fistulifera</taxon>
    </lineage>
</organism>
<name>A0A1Z5JPB3_FISSO</name>
<protein>
    <submittedName>
        <fullName evidence="1">Uncharacterized protein</fullName>
    </submittedName>
</protein>
<evidence type="ECO:0000313" key="2">
    <source>
        <dbReference type="Proteomes" id="UP000198406"/>
    </source>
</evidence>
<comment type="caution">
    <text evidence="1">The sequence shown here is derived from an EMBL/GenBank/DDBJ whole genome shotgun (WGS) entry which is preliminary data.</text>
</comment>
<sequence>MNLNGLGFLRHSATTNDDIDNNGVLKRWFALFFKSTLTSNEDTYDEESNQVAMYEEQKSALLHSQRLGDCESTIMRHAT</sequence>
<proteinExistence type="predicted"/>
<dbReference type="Proteomes" id="UP000198406">
    <property type="component" value="Unassembled WGS sequence"/>
</dbReference>